<dbReference type="GO" id="GO:0006633">
    <property type="term" value="P:fatty acid biosynthetic process"/>
    <property type="evidence" value="ECO:0007669"/>
    <property type="project" value="InterPro"/>
</dbReference>
<feature type="domain" description="Ketosynthase family 3 (KS3)" evidence="8">
    <location>
        <begin position="5427"/>
        <end position="5880"/>
    </location>
</feature>
<dbReference type="InterPro" id="IPR049900">
    <property type="entry name" value="PKS_mFAS_DH"/>
</dbReference>
<dbReference type="CDD" id="cd00833">
    <property type="entry name" value="PKS"/>
    <property type="match status" value="5"/>
</dbReference>
<feature type="region of interest" description="Disordered" evidence="5">
    <location>
        <begin position="185"/>
        <end position="204"/>
    </location>
</feature>
<keyword evidence="3" id="KW-0808">Transferase</keyword>
<feature type="domain" description="Carrier" evidence="7">
    <location>
        <begin position="3815"/>
        <end position="3889"/>
    </location>
</feature>
<dbReference type="GO" id="GO:0044550">
    <property type="term" value="P:secondary metabolite biosynthetic process"/>
    <property type="evidence" value="ECO:0007669"/>
    <property type="project" value="UniProtKB-ARBA"/>
</dbReference>
<evidence type="ECO:0000256" key="5">
    <source>
        <dbReference type="SAM" id="MobiDB-lite"/>
    </source>
</evidence>
<dbReference type="Pfam" id="PF14765">
    <property type="entry name" value="PS-DH"/>
    <property type="match status" value="1"/>
</dbReference>
<dbReference type="InterPro" id="IPR013968">
    <property type="entry name" value="PKS_KR"/>
</dbReference>
<protein>
    <submittedName>
        <fullName evidence="10">Predicted protein</fullName>
    </submittedName>
</protein>
<gene>
    <name evidence="10" type="primary">PKS2</name>
    <name evidence="10" type="ORF">MICPUCDRAFT_55217</name>
</gene>
<dbReference type="GO" id="GO:0004315">
    <property type="term" value="F:3-oxoacyl-[acyl-carrier-protein] synthase activity"/>
    <property type="evidence" value="ECO:0007669"/>
    <property type="project" value="InterPro"/>
</dbReference>
<dbReference type="SUPFAM" id="SSF51735">
    <property type="entry name" value="NAD(P)-binding Rossmann-fold domains"/>
    <property type="match status" value="4"/>
</dbReference>
<feature type="active site" description="Proton donor; for dehydratase activity" evidence="4">
    <location>
        <position position="4712"/>
    </location>
</feature>
<dbReference type="SMART" id="SM00825">
    <property type="entry name" value="PKS_KS"/>
    <property type="match status" value="5"/>
</dbReference>
<evidence type="ECO:0000256" key="2">
    <source>
        <dbReference type="ARBA" id="ARBA00022553"/>
    </source>
</evidence>
<dbReference type="eggNOG" id="KOG1176">
    <property type="taxonomic scope" value="Eukaryota"/>
</dbReference>
<dbReference type="SMART" id="SM00823">
    <property type="entry name" value="PKS_PP"/>
    <property type="match status" value="8"/>
</dbReference>
<feature type="region of interest" description="N-terminal hotdog fold" evidence="4">
    <location>
        <begin position="4527"/>
        <end position="4654"/>
    </location>
</feature>
<dbReference type="PROSITE" id="PS00606">
    <property type="entry name" value="KS3_1"/>
    <property type="match status" value="1"/>
</dbReference>
<feature type="domain" description="Carrier" evidence="7">
    <location>
        <begin position="5313"/>
        <end position="5388"/>
    </location>
</feature>
<keyword evidence="6" id="KW-0812">Transmembrane</keyword>
<feature type="domain" description="Carrier" evidence="7">
    <location>
        <begin position="671"/>
        <end position="751"/>
    </location>
</feature>
<evidence type="ECO:0000313" key="10">
    <source>
        <dbReference type="EMBL" id="EEH59706.1"/>
    </source>
</evidence>
<feature type="compositionally biased region" description="Polar residues" evidence="5">
    <location>
        <begin position="190"/>
        <end position="199"/>
    </location>
</feature>
<evidence type="ECO:0000256" key="3">
    <source>
        <dbReference type="ARBA" id="ARBA00022679"/>
    </source>
</evidence>
<dbReference type="Gene3D" id="3.10.129.110">
    <property type="entry name" value="Polyketide synthase dehydratase"/>
    <property type="match status" value="2"/>
</dbReference>
<feature type="domain" description="Carrier" evidence="7">
    <location>
        <begin position="3702"/>
        <end position="3776"/>
    </location>
</feature>
<dbReference type="InterPro" id="IPR049551">
    <property type="entry name" value="PKS_DH_C"/>
</dbReference>
<feature type="domain" description="Ketosynthase family 3 (KS3)" evidence="8">
    <location>
        <begin position="6971"/>
        <end position="7478"/>
    </location>
</feature>
<dbReference type="Pfam" id="PF08659">
    <property type="entry name" value="KR"/>
    <property type="match status" value="4"/>
</dbReference>
<dbReference type="Pfam" id="PF00109">
    <property type="entry name" value="ketoacyl-synt"/>
    <property type="match status" value="5"/>
</dbReference>
<evidence type="ECO:0000259" key="8">
    <source>
        <dbReference type="PROSITE" id="PS52004"/>
    </source>
</evidence>
<sequence>MTQRHNIPCSKSRSSPSTGVARIPMPPVSTRAEEVGSLWHALKVKTSDSGSASFSAIQEVSREQRKVTASLSPRTLLHETCALAAVLSTDGCVTRGDRVAVMLRNAPIHVVAQFAIAGVGGIAVSCNTRLTATELRTQIADSGANVIIADETFAHVVREALDDCVLNSRQIVILWAPHDQLSRHRRDESTFTGGTSFPNDQHHSRKQSQYRLILDTTDFEFVDNSNASALPWFPKATSAQLASNTFQFMFTSGTTGRPKGVVHTQWQVSVNAWRAVDMCGFIATDVWLHAAPMYHAMDAFAMYAGVFVGANQITIAAPTTTKRTSITFCAIDAVHAIADRRVTATAMTAMQLALLLDHLGGNSPADDIRTLRLVSCGGSEIDPELVAMFLAIAPSTVYFTDYGMTEAGGRVCVSLTSLSEEAILCALPARIQASFVSRAGRAATGVEVIVARRPIGISVADKNLSGKEAENQSDSNLELVHNDGEEVGEVLIRGATVFEGYWDSNLQAPCAATSAGAFESGGWFRTGDAAVVDAHGWITVVDRVKDIVITGGENVFCHEVETTLRSHPAIIEAAVYSRPDPLLGELVEAAVVTRKTQNSGRDVTERELLAHCGNTLASYKLPHVVLFVEALPTTSTGKVRKELLRDAAAKSSRALDLAKEAEEPDLAIPLPNRALLVQMIRKEIEDIVPFISNTVLYETEDIPLAHVGLHSAAAVELARRLSALLRKSLPSLLVFNHSTVGAIAEYLSSSQSGVSGSIHNQIHNKAMVKEDTPPTVVACHSSALPAMPMTDPSGMNDPQTSVPMTRWDIDQYVDHTGNFNISNVNTVRHAAFFQAHVGECDPDVIGMGTAEVLAIDPTHRLLTEHAMTALIGGEKYSQAIFPSCSDTISVYVGCMWQEYEHVVTNVLSIDLGPALTTGSSLSFLAGRVSFTLNLRGECAAIDTACSSSMVAMHFGHESMRTHLASLVSGVSLMLLLDTHAQICQLGALSPTGRCKTLDMTADGYGRGEGCVVFVVRALSDLISNVATVMLATHARCGIAGTAVNQDGRSSSLTTPNGASQQALLRIAATRANTERLSSVTIHGTATPLGDPIEVAALSAVFCIVSQNGDVTNFPLHIQAPKSVLGHLEGAAGTHAILKTISAMNAASVSPIAHLRTISTHVVSAFGGETLKVPSERAAYSLSSSNSSYGVSAFGMSGVNSHSVICLTTNGFPISFSSAHYALTFRQIIWPRKTVHTVLGEATCQNDKIIFTLSNKPEVIEGLMDHRVCGCAILPAAMSMSAALAATQAVYHEVKREFSDTSRALTNVTFVKPLFITGMTVMRCELSLHSIATLSTTFGENMAVGVRFAMSKYRCTATPPIATKLVSSRNITSLHSFHIHLRGNICRSHVHTRVSHGKMNGGCHPSDKYTYPRLIDVMMHAGVAAYVSLLSLAIPTAVAFFQTYENDIFSCPEWALTLARDQNVSNHALGDGYSKALGLITKKISASRYLSVDPNLVLTSEEAPVTSSSSCYYLKRLAIPSRVQMGYSDIESCQHLDSFSRYSSTVAASSPSHHMAATCSSIALLQQLASRGSIVVSSVDVLLRDSFTVNDTIHGIMRTATLEYSSYVSITTIPMKSCDDAGVIYQSQLCLLSNNSRVDRTHSQCLTLRDVVCCANSTKGVVMKANIREVHNYMRRLISNDTDLRDYQSSRAFFITGGVGALGSTVAFSMLKGNPTSCVTLPCRSGRTRNNMNKYAAVRHLYSKFRGDSAPSGVVILLKCDIASIEEFSEVTENARSNIAFYPRGISDVVHAAGALSDAYISRQCTETIRCVMAPKIPPVVNSERRLAGGGAEALNSCVFFSSIAALFGSMGQVGYSGANSALDGVTMRLRRGGRPVASVQWGAWSEDGMAARSPNMLNSVERMGIGLVTPLCGVAVFTMLLRNLSAIENCKDENGSNGIIAASNFDWSRIVRHLKPLPAVCQAVCADMVIPKSTVESVPSSFDVMQAGVSSGAISKNLLSHDHHVLVCHEHVEDVIIRTFTSLTGNHNVAIDEPLMSAGLDSLTGAELQTSIDTVFGTELPATAIYDYPTIYALTQKVCNDLGLEQSESFSSTKVLDHSRMRLQYHNSARVLLITGSSSRAPTRPFIPNTPATGDSITCIPRERWDMQAYQDKTQKLLPSLGGFMHYGIDFIDIGVFGVAQIEATLMDPQHRILLEMFEHARTSHTCTLRARPDDRDRNQCNTVGFGAYVGIADQGYQHSFVLSFWGTTHPYIATGNTLSCAAGRLCFVFAMHGPALSVDTACSSSIVSTHLASAAMTSTEIDRAAACGTHSILAVSGTATFSAAGMLSEDARCKTMDASADGYVRGESAGVLILEVSGTAEIVRDNDVAMILSTAVNQDGRSSGLTAPSGLAQQAVIRVALAVGSMLPENMSSLQLHGTGTSLGDPIEFGASLAVLRRSSGSPLVLEAVKSFIGHTECASGIIGLMQPLLSLNEMASSKILHLTDLNPHVVSVLKSSKYMPSLEADALTARQLVRISRQNAAAVNVGDDNVMACGVGSFAFQGTNGQAIMGIRFDSHKGPHNCAGAVNEHVLFDRQRHWVLPQPHAALRSFASPSFDVHIKYWAVHAKLDVRLHAHFWDHKVLGRVLFPGAGFLEAAVAGTLIALPTDYTNAADIAITKCILPLPMLLPIPPTCNDTSAEINHNQRTTIGLAWCMLNGSPKVEISSILPRSFGQISSTHFMATVTMLERTHTETMLKCGDGKIANDANFVTPQSLLSYFMAKTVISIQPVASGGIRAPAADNYLDYHIHPACIDNAMQLAGAISEKGGDDSTLKVPAGVEAFAAPLKTNRTTNLNACGENASSSSRSLQATNHELACALGGRLLMRLLGLGLKEMRAATKMLQRNMVATKTKKMVVKINPSKIPIITYSLEWLAYPPPVQLECCKETRPLAPPHSMTSSSRRAHPADAIALFQIGSTKTMVNRALVRTAGGVVAISNTPISSDLQTPTKRFITTAAMHGMARTVAQECRKCQIDSVDVDATSNLNREANIFAVSDYRLGVTREKTTRGGHWRSPNLTPLNHGASLSHTSSLRPAVVTSENVMVRILATSASIEDVTWHCLCGEDEDVDTAKRDQILVGFVGTVMESCNSFPTEVGTAVFGVMRSSSATTISSSALVSIAECRLLPQGIFFESAAALPGPHVLAHACLQVALSLDKKLDNIIVLQDYLNCPVSRAAAAQIDDEEANTDRVHWVSDPKELPLGHKATAVFGYFDTKKELVDAFDVLAFGGTLVKMSRATVRRVEAVREIIVGCGVSSGAFLREDGPELDISILLDTRPDIRVHNLVDLAGKSVQSSTAALDFIARSFANWGTSGGVLSHPYVTLHPAANRYSSVIDTGSKSMKSYLVRHIVSDSANLLCPALVTLSCDPIPFSYAGTRTAIVITGGLGSLSLETSTWLARHGSIDIRLLSRAGRGKITHELRNCSGVVTIDRADTSSLEECANVFADVSTGAINSHRLPAGSLIHAAGILRDAMLVRQKMDSVLDVFGAKSSTIVRLKAQIRPVPLYAIVLFSSVASLMGSAGQTNYAGANAALDRLAERTRGQGKPAISIQWGAWGEIGMAADNDHILSRIDAIGMGVLQPWQGVMSLFGMLENMGSIDTVAVSPFSWEKLGKVLNPLPDMCRDLVNHVTAKNVLTGSEIKGKIGTYELEPAASIANEPSFWSLPAIQFRVMTIINDMIARDVEPDEPLIEAGLDSLSGDELKSKIEITFGVEIPQTAVFDYPNSEAMSEFIYSELAGSADTKCRNVNHSGNFTKEQFEVDPQYNRITTAVGSSAVRIDIQPRVENIISELIGRDIGPDEPLIDAGLDSLSGLELKSQMENEFEVDLPETVIFDYPTTNALVTFIIEQQQDTGRGAKNVSMHGDIKPRHSQSSQVENCSHKGYRSSKDTDSTFVLSRVLAILSELIGRTIDQDEPLIDAGIDSLSGAGMKTQLESEFHVCLPETALYDYPSAAALSSFICKQVNSGNNEKETRSEENKTIRPYQVRSKNNVTSSGTMLNSAESFATSTAVSDASFVLPSTPRSGFIADVSGTGDAISRVPRERWDMQQFWDMYLEYEATSALVPPFGSFIDQGDIFDASLFGISRAEAIVTDPQHRWLLEGVLHVQAHAMPTKQQISDLEGEIPGIGVYVGISGTDYLIDQVLPTAMLLNAFILPGNVLSVAAGRISFIFGFRGPSLAVDTACSASIVSTHVATRAMQVGDIFAALSCGVSAIMSVLTSGLFTAAGMLSPEGRCKTLDASANGYVRGEARGVIFIECIGRHTFSRTMSFCVFVIGSSVNQDGRSSSLTAPNGPSQQSVICAALRDTNLDATDVTNLQMHGTGTPLGDPIEVGAVVTVYKRAIDTLHAPLKLEAVKSHVGHTETAAGMVGVAQPLNDMLHACTAAMSHLRSINPHVISVMLSAASKSSAETSAVSIQVLRQQSNQILAGPVTSTGPSCGISGFAFQGTNSHVVLQAQIVNVKSPIVYTYCSINVLDCKRQWVVPMSAHTLLSDIRCVSPQTSIQNVFLDPRKHHGLWDHRVMRHALFPAAGFMDLATSGVCTLGDCMIADCVAVVCGVMPVPLLLPETSKDNSQVMTTVIQLRTDSVGSNVEIVSERKTGNPHLCAHVHYLAHQPGACDATVQRTNDFLNMLNRITFPSITASPLRKGLFAHGSIEDLSDNYTPFRIEPSALDNMLQLAAASHVVSKASNQPRLIIPTGFSAFSARMNHPGGSSLRASVHVPGNDRDNFQKSKMSSHELTSPRSAALGRLRNMEVRAVHRHAFDEMTKQSKKHALKPTQKKHSSRRAFYRIIWDAQPRSVTHVSTADSCRIARLATPSKLAASLVRATAGSVQTLQARINTTKEVSISLSTRDAHPFRPATTVASNSNPGNLADAVWGVWTVAATEMPSSSSLNGMDYALVDTYSIHHGNNLEADNLHSGLNYGGACATPRLVSIEELNEDITVKRSLRAIAPPTPFALGCEKRALVTGGLGAIALNAAIWLVGHQSNHRHISDDDDKKCAYRPPGMHPILVSRTGRSAEQAFGYLVENCFRVIVAISADISVAEDAFYARVITGRDASLLFHAAGLLRDAILTRQTAGDIRVVAAPKSVAFLRHFRPSRDLLGTPLDASVSFSSIASFFGSIGQAPYAAANASLEGLAIIERVRGAVNGSCAFGAWKNTGMAANGGSEAAEKYGYGALSLDEGVRALAFAASSGGGVFPSEGRMIVTPIEWLTLSLSLDSRITSRMSVFNDFLPGSEKNIFGFSNMVSEGLHVKTQGLRRRTPPAAYAHLHGDLAVEAVTNRLLILLAESTNVNIQHDDPLMESGLDSVAGIELQQRAETEFNVKLEPTAALDNPTAAALGRHIVDVMGLLDKNEPDEHTGINPALVHFFDRGLDSKGVLLPSGRYGKLIPIATAAAVYAGGVDSTESFLCQLVHEGTDPQKLVPLARYDIERHYDPLSVREIGVVTVRHGAFLESTHTEHFDATLFRMSSTEALHMDPQQRLLLETCLRTCAVANLLSLEVKISSIRERTGVYVGCMYNEVPHLQREYGVDAGAYAGTGSGSAFMCGRMSYCLDLSGPCISTDTACSSSLVSTHLAWREVGMREADAGLVAGVNLTLLYINTSVICAIGALSRVGRCKTMDTSADGYGRGEGCGVFVIGGTESLVFIENAMLAGSAINQDGRSSALTAPHGPSQKLLLLDVAREEAATSVHGISDAATSTKYIATHGTGTNLGDPIEAAAIARYVIELADVNTNYSDTNAKLLLGAPKAHYGHTEGAAGVCGLLAAACALSHRDTPSVRHLRDLNPFVASAFETGRECGPGAPRTRCSSILFVRDSTVETAATSSFGMSGVNAHACICSRHQKPRLKFSASFIWVRDANQFSYRPCLHVMLMQWSALPTNGAHEDKIELDMDGTRVIPFLHDHQVLGRSLFPAAASLAVMVAATMCANDSELHGYVVIANVILSTPLVVSTIPYRNEAVPSTTVEVRKSADGSIRLLSTSPSPSSFIVTHVSGTVRRHFTGFASLVAFDATTLLAHVDFFPKGQSLPQSNTVAQLMSSANESGWINIEAVDNAIHLVASIADASDLFKSRDDQQGKIYRGHVPAAIDSCAFGYDASTSSMHVEHQFASAQQVASPEDRARRSNHSLGDGTRSLVSIKNILIKSSASKDASTMTTKVISKATSSMRMDVNHYIRWETIPGAPVIAHLAAKPYYMFIAENKRIPIRLRVVSEVASAVAASQTLLAERILTTFKVNTRGALPISSSISVMHMSSHPMNTRGSTLHALIRTLSQEVPGIEGVAIDGDPMDLIRLYQSTDTCTTNQADARQRHDTTIRGAAESMSKIVRMWQMRPSSLKVIEGERRFDIPAPQQGYAIHIIASSPSLHDIVGFTLGAKAANTLAACAFCAFVGSVVQVGARILKTSTITVGEAVVGLHYGHVSRAITAHDHYVAALPSNIANVPCIMAAQFSAALLERLDALRCSNMMDKHVMISQVVNITALEVADGLGYSKSAKKNLLTADDVHVAFNCVIRQQQTIKDILFILRTPSFDEAFTVSPKTALITGGSGALGARTGLWLATRSKANKIILTGQSGRALDSQMTLSNLVSTATIVSIAKADISNMEGVALQTDMVACNAAGFTTFHASGLLADRKLLSQHMETVRGVFAPKHSGAVRLVTSPPILFGASGPTIFFSSIASLLGAAGQSNYATANASLDSASRFHRFSGVPSMSVNWGGWSGGGMADEFILRRAARMGIATVSPTKGLNALFTTLEDNLADVSISPFEWHVFLSYLPKPTPPLFDYVADTTSTDIVFQLTGFVLDSITGSTRTTTLLSYIQNNNVSSTENFALSSSIPAKEKITLKTRNNSEVRLAAISNDILSVVREVAAVNIAPDEPLMDSGIDSLAGVELKNKIEELYGVELPATAAFDYPSVHALSVFLASQLDEDDAKQTFSSSPDIITRAPQIPTMASPNHHLSSSIVVMDWSGSAACTASPLSTIAASDDISTIPHDRWNHDIAGGSNPSESVTPASTSAARFGAWVPDVAYFDAVVFATSHVEAALMDPQQRHLLESCYALCTAPGSTIAFFTAAGLPGASSPSSDSIAVAIGLSVMDYSRIVPETFGCPPSPYLGTGNAVSVVCGRLSYTFGLKGPSFAVDTACSSSLVATHMAGNIIVEDGVSGLEMAGTTTGAVAGGVALIFAPQASTIFAAAGMLAPDGRCKTLDAKADGYVRTEAVWALILWNASPSNSSSQMMVDVAVVIRLTPTLLASSAVNQDGRSSSLTAPNGPSQQEVLTAAARTAHTLTNRPADMLEMHGTGTALGDPIEFGAAFTVAKEARDAFARLVRNGTSDSLVTPHDDCIITLSAIKGSVGHSEAAAGMWGLLNAICQLHTRGRGHPLHLRNLNTYILQVIKRRVDSCPTAAAGRQKSCAPVRHEENPGCICGVSSFAFQGTNAHSIVASRVLTMPPRSIAGGHRVSLFDQGQVWCFPLTKHVLNACISVEPDLVVIMSDLTAPRYLAWINDHMCYGRRTLHPTILMELTSAIAHATLQPMNFDVTYCRKVALPTLNCSLQGRISIDVDVRHGGLVVRETCRSQCLLACGVGQIHTFITNHIVSKILHQTKHATYTSYVMSSRWNDCSNSNTASSALVSTGLRQLISAVDALCFTVSPNAYNFSSEGDTVGLRAKGSNVFACCNRWILIGVKVSVINRVINCAQIESKMMGESMMSRAVSVARFSSTRVQQFLSHIFAVWPPSLSNKLPSHHPANARIQGVFASDTSNAISINILADVLRVLNAASRTEDAKPITKNTNLVDVGFGSLQVIEVRRQLEEVAPFGYNLIEFAAVDNATPASLVGHMMAFSDGGRNSIDTDLAPLRRKDILAFRIIPYIGLIFTFVFFTQISLFSKVMAG</sequence>
<dbReference type="Gene3D" id="3.40.50.720">
    <property type="entry name" value="NAD(P)-binding Rossmann-like Domain"/>
    <property type="match status" value="4"/>
</dbReference>
<dbReference type="EMBL" id="GG663736">
    <property type="protein sequence ID" value="EEH59706.1"/>
    <property type="molecule type" value="Genomic_DNA"/>
</dbReference>
<dbReference type="Gene3D" id="3.40.47.10">
    <property type="match status" value="5"/>
</dbReference>
<name>C1MK68_MICPC</name>
<dbReference type="Gene3D" id="3.10.129.10">
    <property type="entry name" value="Hotdog Thioesterase"/>
    <property type="match status" value="2"/>
</dbReference>
<dbReference type="InterPro" id="IPR045851">
    <property type="entry name" value="AMP-bd_C_sf"/>
</dbReference>
<dbReference type="GO" id="GO:0031177">
    <property type="term" value="F:phosphopantetheine binding"/>
    <property type="evidence" value="ECO:0007669"/>
    <property type="project" value="InterPro"/>
</dbReference>
<feature type="region of interest" description="C-terminal hotdog fold" evidence="4">
    <location>
        <begin position="2741"/>
        <end position="2882"/>
    </location>
</feature>
<keyword evidence="11" id="KW-1185">Reference proteome</keyword>
<dbReference type="InterPro" id="IPR036291">
    <property type="entry name" value="NAD(P)-bd_dom_sf"/>
</dbReference>
<feature type="region of interest" description="Disordered" evidence="5">
    <location>
        <begin position="3046"/>
        <end position="3066"/>
    </location>
</feature>
<feature type="region of interest" description="C-terminal hotdog fold" evidence="4">
    <location>
        <begin position="6072"/>
        <end position="6241"/>
    </location>
</feature>
<dbReference type="InterPro" id="IPR036736">
    <property type="entry name" value="ACP-like_sf"/>
</dbReference>
<feature type="domain" description="Carrier" evidence="7">
    <location>
        <begin position="3929"/>
        <end position="4003"/>
    </location>
</feature>
<dbReference type="InterPro" id="IPR014030">
    <property type="entry name" value="Ketoacyl_synth_N"/>
</dbReference>
<dbReference type="PROSITE" id="PS00455">
    <property type="entry name" value="AMP_BINDING"/>
    <property type="match status" value="1"/>
</dbReference>
<feature type="region of interest" description="N-terminal hotdog fold" evidence="4">
    <location>
        <begin position="2586"/>
        <end position="2723"/>
    </location>
</feature>
<feature type="domain" description="Ketosynthase family 3 (KS3)" evidence="8">
    <location>
        <begin position="763"/>
        <end position="1206"/>
    </location>
</feature>
<evidence type="ECO:0000313" key="11">
    <source>
        <dbReference type="Proteomes" id="UP000001876"/>
    </source>
</evidence>
<dbReference type="RefSeq" id="XP_003056330.1">
    <property type="nucleotide sequence ID" value="XM_003056284.1"/>
</dbReference>
<organism evidence="11">
    <name type="scientific">Micromonas pusilla (strain CCMP1545)</name>
    <name type="common">Picoplanktonic green alga</name>
    <dbReference type="NCBI Taxonomy" id="564608"/>
    <lineage>
        <taxon>Eukaryota</taxon>
        <taxon>Viridiplantae</taxon>
        <taxon>Chlorophyta</taxon>
        <taxon>Mamiellophyceae</taxon>
        <taxon>Mamiellales</taxon>
        <taxon>Mamiellaceae</taxon>
        <taxon>Micromonas</taxon>
    </lineage>
</organism>
<dbReference type="GeneID" id="9681474"/>
<keyword evidence="1" id="KW-0596">Phosphopantetheine</keyword>
<dbReference type="InterPro" id="IPR042099">
    <property type="entry name" value="ANL_N_sf"/>
</dbReference>
<proteinExistence type="predicted"/>
<feature type="domain" description="Carrier" evidence="7">
    <location>
        <begin position="6883"/>
        <end position="6961"/>
    </location>
</feature>
<dbReference type="InterPro" id="IPR042104">
    <property type="entry name" value="PKS_dehydratase_sf"/>
</dbReference>
<dbReference type="eggNOG" id="KOG1202">
    <property type="taxonomic scope" value="Eukaryota"/>
</dbReference>
<dbReference type="PROSITE" id="PS50075">
    <property type="entry name" value="CARRIER"/>
    <property type="match status" value="8"/>
</dbReference>
<feature type="domain" description="PKS/mFAS DH" evidence="9">
    <location>
        <begin position="2586"/>
        <end position="2882"/>
    </location>
</feature>
<dbReference type="Gene3D" id="3.30.300.30">
    <property type="match status" value="1"/>
</dbReference>
<dbReference type="Gene3D" id="3.40.50.12780">
    <property type="entry name" value="N-terminal domain of ligase-like"/>
    <property type="match status" value="1"/>
</dbReference>
<feature type="region of interest" description="N-terminal hotdog fold" evidence="4">
    <location>
        <begin position="5909"/>
        <end position="6043"/>
    </location>
</feature>
<keyword evidence="2" id="KW-0597">Phosphoprotein</keyword>
<evidence type="ECO:0000259" key="9">
    <source>
        <dbReference type="PROSITE" id="PS52019"/>
    </source>
</evidence>
<evidence type="ECO:0000259" key="7">
    <source>
        <dbReference type="PROSITE" id="PS50075"/>
    </source>
</evidence>
<dbReference type="CDD" id="cd05274">
    <property type="entry name" value="KR_FAS_SDR_x"/>
    <property type="match status" value="2"/>
</dbReference>
<accession>C1MK68</accession>
<dbReference type="GO" id="GO:0004312">
    <property type="term" value="F:fatty acid synthase activity"/>
    <property type="evidence" value="ECO:0007669"/>
    <property type="project" value="TreeGrafter"/>
</dbReference>
<dbReference type="Pfam" id="PF02801">
    <property type="entry name" value="Ketoacyl-synt_C"/>
    <property type="match status" value="5"/>
</dbReference>
<dbReference type="KEGG" id="mpp:MICPUCDRAFT_55217"/>
<dbReference type="SUPFAM" id="SSF56801">
    <property type="entry name" value="Acetyl-CoA synthetase-like"/>
    <property type="match status" value="1"/>
</dbReference>
<dbReference type="InterPro" id="IPR020806">
    <property type="entry name" value="PKS_PP-bd"/>
</dbReference>
<dbReference type="InterPro" id="IPR020841">
    <property type="entry name" value="PKS_Beta-ketoAc_synthase_dom"/>
</dbReference>
<dbReference type="OrthoDB" id="513994at2759"/>
<dbReference type="SUPFAM" id="SSF47336">
    <property type="entry name" value="ACP-like"/>
    <property type="match status" value="7"/>
</dbReference>
<dbReference type="Gene3D" id="1.10.1200.10">
    <property type="entry name" value="ACP-like"/>
    <property type="match status" value="7"/>
</dbReference>
<feature type="domain" description="PKS/mFAS DH" evidence="9">
    <location>
        <begin position="5909"/>
        <end position="6241"/>
    </location>
</feature>
<dbReference type="InterPro" id="IPR016039">
    <property type="entry name" value="Thiolase-like"/>
</dbReference>
<feature type="domain" description="PKS/mFAS DH" evidence="9">
    <location>
        <begin position="4527"/>
        <end position="4803"/>
    </location>
</feature>
<feature type="compositionally biased region" description="Polar residues" evidence="5">
    <location>
        <begin position="1"/>
        <end position="18"/>
    </location>
</feature>
<dbReference type="STRING" id="564608.C1MK68"/>
<dbReference type="InterPro" id="IPR057326">
    <property type="entry name" value="KR_dom"/>
</dbReference>
<evidence type="ECO:0000256" key="6">
    <source>
        <dbReference type="SAM" id="Phobius"/>
    </source>
</evidence>
<dbReference type="Pfam" id="PF13193">
    <property type="entry name" value="AMP-binding_C"/>
    <property type="match status" value="1"/>
</dbReference>
<comment type="caution">
    <text evidence="4">Lacks conserved residue(s) required for the propagation of feature annotation.</text>
</comment>
<feature type="active site" description="Proton acceptor; for dehydratase activity" evidence="4">
    <location>
        <position position="2621"/>
    </location>
</feature>
<dbReference type="InterPro" id="IPR009081">
    <property type="entry name" value="PP-bd_ACP"/>
</dbReference>
<evidence type="ECO:0000256" key="4">
    <source>
        <dbReference type="PROSITE-ProRule" id="PRU01363"/>
    </source>
</evidence>
<dbReference type="InterPro" id="IPR025110">
    <property type="entry name" value="AMP-bd_C"/>
</dbReference>
<feature type="domain" description="Ketosynthase family 3 (KS3)" evidence="8">
    <location>
        <begin position="2105"/>
        <end position="2553"/>
    </location>
</feature>
<feature type="domain" description="Carrier" evidence="7">
    <location>
        <begin position="7793"/>
        <end position="7877"/>
    </location>
</feature>
<dbReference type="InterPro" id="IPR020845">
    <property type="entry name" value="AMP-binding_CS"/>
</dbReference>
<feature type="domain" description="Carrier" evidence="7">
    <location>
        <begin position="2007"/>
        <end position="2082"/>
    </location>
</feature>
<feature type="active site" description="Proton acceptor; for dehydratase activity" evidence="4">
    <location>
        <position position="4558"/>
    </location>
</feature>
<feature type="compositionally biased region" description="Polar residues" evidence="5">
    <location>
        <begin position="3055"/>
        <end position="3066"/>
    </location>
</feature>
<keyword evidence="6" id="KW-1133">Transmembrane helix</keyword>
<feature type="active site" description="Proton donor; for dehydratase activity" evidence="4">
    <location>
        <position position="2795"/>
    </location>
</feature>
<dbReference type="OMA" id="PRERWDM"/>
<dbReference type="Pfam" id="PF00501">
    <property type="entry name" value="AMP-binding"/>
    <property type="match status" value="1"/>
</dbReference>
<dbReference type="InterPro" id="IPR014031">
    <property type="entry name" value="Ketoacyl_synth_C"/>
</dbReference>
<feature type="domain" description="Ketosynthase family 3 (KS3)" evidence="8">
    <location>
        <begin position="4045"/>
        <end position="4495"/>
    </location>
</feature>
<dbReference type="PROSITE" id="PS52019">
    <property type="entry name" value="PKS_MFAS_DH"/>
    <property type="match status" value="3"/>
</dbReference>
<dbReference type="SUPFAM" id="SSF53901">
    <property type="entry name" value="Thiolase-like"/>
    <property type="match status" value="7"/>
</dbReference>
<dbReference type="Proteomes" id="UP000001876">
    <property type="component" value="Unassembled WGS sequence"/>
</dbReference>
<dbReference type="InterPro" id="IPR018201">
    <property type="entry name" value="Ketoacyl_synth_AS"/>
</dbReference>
<dbReference type="SMART" id="SM01294">
    <property type="entry name" value="PKS_PP_betabranch"/>
    <property type="match status" value="2"/>
</dbReference>
<feature type="region of interest" description="C-terminal hotdog fold" evidence="4">
    <location>
        <begin position="4664"/>
        <end position="4803"/>
    </location>
</feature>
<dbReference type="PANTHER" id="PTHR43775">
    <property type="entry name" value="FATTY ACID SYNTHASE"/>
    <property type="match status" value="1"/>
</dbReference>
<evidence type="ECO:0000256" key="1">
    <source>
        <dbReference type="ARBA" id="ARBA00022450"/>
    </source>
</evidence>
<dbReference type="PANTHER" id="PTHR43775:SF37">
    <property type="entry name" value="SI:DKEY-61P9.11"/>
    <property type="match status" value="1"/>
</dbReference>
<feature type="region of interest" description="Disordered" evidence="5">
    <location>
        <begin position="1"/>
        <end position="25"/>
    </location>
</feature>
<reference evidence="10 11" key="1">
    <citation type="journal article" date="2009" name="Science">
        <title>Green evolution and dynamic adaptations revealed by genomes of the marine picoeukaryotes Micromonas.</title>
        <authorList>
            <person name="Worden A.Z."/>
            <person name="Lee J.H."/>
            <person name="Mock T."/>
            <person name="Rouze P."/>
            <person name="Simmons M.P."/>
            <person name="Aerts A.L."/>
            <person name="Allen A.E."/>
            <person name="Cuvelier M.L."/>
            <person name="Derelle E."/>
            <person name="Everett M.V."/>
            <person name="Foulon E."/>
            <person name="Grimwood J."/>
            <person name="Gundlach H."/>
            <person name="Henrissat B."/>
            <person name="Napoli C."/>
            <person name="McDonald S.M."/>
            <person name="Parker M.S."/>
            <person name="Rombauts S."/>
            <person name="Salamov A."/>
            <person name="Von Dassow P."/>
            <person name="Badger J.H."/>
            <person name="Coutinho P.M."/>
            <person name="Demir E."/>
            <person name="Dubchak I."/>
            <person name="Gentemann C."/>
            <person name="Eikrem W."/>
            <person name="Gready J.E."/>
            <person name="John U."/>
            <person name="Lanier W."/>
            <person name="Lindquist E.A."/>
            <person name="Lucas S."/>
            <person name="Mayer K.F."/>
            <person name="Moreau H."/>
            <person name="Not F."/>
            <person name="Otillar R."/>
            <person name="Panaud O."/>
            <person name="Pangilinan J."/>
            <person name="Paulsen I."/>
            <person name="Piegu B."/>
            <person name="Poliakov A."/>
            <person name="Robbens S."/>
            <person name="Schmutz J."/>
            <person name="Toulza E."/>
            <person name="Wyss T."/>
            <person name="Zelensky A."/>
            <person name="Zhou K."/>
            <person name="Armbrust E.V."/>
            <person name="Bhattacharya D."/>
            <person name="Goodenough U.W."/>
            <person name="Van de Peer Y."/>
            <person name="Grigoriev I.V."/>
        </authorList>
    </citation>
    <scope>NUCLEOTIDE SEQUENCE [LARGE SCALE GENOMIC DNA]</scope>
    <source>
        <strain evidence="10 11">CCMP1545</strain>
    </source>
</reference>
<dbReference type="InterPro" id="IPR050091">
    <property type="entry name" value="PKS_NRPS_Biosynth_Enz"/>
</dbReference>
<dbReference type="PROSITE" id="PS52004">
    <property type="entry name" value="KS3_2"/>
    <property type="match status" value="5"/>
</dbReference>
<dbReference type="InterPro" id="IPR000873">
    <property type="entry name" value="AMP-dep_synth/lig_dom"/>
</dbReference>
<feature type="transmembrane region" description="Helical" evidence="6">
    <location>
        <begin position="7901"/>
        <end position="7920"/>
    </location>
</feature>
<dbReference type="SMART" id="SM00822">
    <property type="entry name" value="PKS_KR"/>
    <property type="match status" value="3"/>
</dbReference>
<keyword evidence="6" id="KW-0472">Membrane</keyword>
<dbReference type="Pfam" id="PF00550">
    <property type="entry name" value="PP-binding"/>
    <property type="match status" value="7"/>
</dbReference>